<dbReference type="Proteomes" id="UP000018680">
    <property type="component" value="Chromosome"/>
</dbReference>
<dbReference type="HOGENOM" id="CLU_089660_0_0_12"/>
<protein>
    <submittedName>
        <fullName evidence="1">Uncharacterized protein</fullName>
    </submittedName>
</protein>
<dbReference type="STRING" id="1307761.L21SP2_1148"/>
<dbReference type="RefSeq" id="WP_024267475.1">
    <property type="nucleotide sequence ID" value="NC_023035.1"/>
</dbReference>
<dbReference type="EMBL" id="CP006939">
    <property type="protein sequence ID" value="AHC14551.1"/>
    <property type="molecule type" value="Genomic_DNA"/>
</dbReference>
<organism evidence="1 2">
    <name type="scientific">Salinispira pacifica</name>
    <dbReference type="NCBI Taxonomy" id="1307761"/>
    <lineage>
        <taxon>Bacteria</taxon>
        <taxon>Pseudomonadati</taxon>
        <taxon>Spirochaetota</taxon>
        <taxon>Spirochaetia</taxon>
        <taxon>Spirochaetales</taxon>
        <taxon>Spirochaetaceae</taxon>
        <taxon>Salinispira</taxon>
    </lineage>
</organism>
<accession>V5WHC1</accession>
<reference evidence="1 2" key="1">
    <citation type="journal article" date="2015" name="Stand. Genomic Sci.">
        <title>Complete genome sequence and description of Salinispira pacifica gen. nov., sp. nov., a novel spirochaete isolated form a hypersaline microbial mat.</title>
        <authorList>
            <person name="Ben Hania W."/>
            <person name="Joseph M."/>
            <person name="Schumann P."/>
            <person name="Bunk B."/>
            <person name="Fiebig A."/>
            <person name="Sproer C."/>
            <person name="Klenk H.P."/>
            <person name="Fardeau M.L."/>
            <person name="Spring S."/>
        </authorList>
    </citation>
    <scope>NUCLEOTIDE SEQUENCE [LARGE SCALE GENOMIC DNA]</scope>
    <source>
        <strain evidence="1 2">L21-RPul-D2</strain>
    </source>
</reference>
<gene>
    <name evidence="1" type="ORF">L21SP2_1148</name>
</gene>
<evidence type="ECO:0000313" key="2">
    <source>
        <dbReference type="Proteomes" id="UP000018680"/>
    </source>
</evidence>
<proteinExistence type="predicted"/>
<name>V5WHC1_9SPIO</name>
<keyword evidence="2" id="KW-1185">Reference proteome</keyword>
<dbReference type="OrthoDB" id="362649at2"/>
<sequence>MGKVNAEAKKTYAEKVKVYKQQIEQILQREKSLLAVVDKSDTTQAYKLITLCEDRLNLAAHYLLLNRISLSMLGIKNEAFLNDARKSCYESIIHLERIVSDAVDAPFTDMEEYWALIDELSDRKRYEILMKLGFTIESVIEGFGENTKWKWSFVDLNGRYAAVFKNMINFKTIVAGLDPRMEDYQIRYKLLEQAKSQLVKSADEFRLKYELSTSRIDDFKTAIKFLSALRRIHLVLGESEGAEDVKRKMELWKQKMEDDDRKQA</sequence>
<evidence type="ECO:0000313" key="1">
    <source>
        <dbReference type="EMBL" id="AHC14551.1"/>
    </source>
</evidence>
<dbReference type="eggNOG" id="ENOG5032X70">
    <property type="taxonomic scope" value="Bacteria"/>
</dbReference>
<dbReference type="KEGG" id="slr:L21SP2_1148"/>
<dbReference type="AlphaFoldDB" id="V5WHC1"/>